<dbReference type="InterPro" id="IPR000092">
    <property type="entry name" value="Polyprenyl_synt"/>
</dbReference>
<dbReference type="Pfam" id="PF00348">
    <property type="entry name" value="polyprenyl_synt"/>
    <property type="match status" value="1"/>
</dbReference>
<dbReference type="PANTHER" id="PTHR12001:SF85">
    <property type="entry name" value="SHORT CHAIN ISOPRENYL DIPHOSPHATE SYNTHASE"/>
    <property type="match status" value="1"/>
</dbReference>
<sequence>MNSSTYASFPVFAKLTKKAISERIAAIFQENRAMFGNLPEMGDRLAADMEDFACSGKMLRGALAFVGSRLFRGQEESANAQTLSLAAGLELLQAGLLVHDDIMDHDEKRRGKPTFHFRIKNWLVNDHFQIDEKLALDMAEAQGICVGDLFFFIAWQEITKLTPQVSSLVSREHAIVTLAQMRDIAMGYDEQFPDIDDVIDMYHHKTARYTVALPLLAGASMCQRTDAEVLRLLETFGEALGIVFQLQDDRLGLFGTEQSIGKPVGSDIKEGKKTPYVLAMLDRINDEERTRFYSMYKSPDIDSGDIAWLRGLMITNGVDAYIQEMIEGHLSRARVALEELSKLLTERAESIRLLESFIDYSGQRKS</sequence>
<dbReference type="PANTHER" id="PTHR12001">
    <property type="entry name" value="GERANYLGERANYL PYROPHOSPHATE SYNTHASE"/>
    <property type="match status" value="1"/>
</dbReference>
<dbReference type="AlphaFoldDB" id="A0A3P3XPS6"/>
<dbReference type="InterPro" id="IPR033749">
    <property type="entry name" value="Polyprenyl_synt_CS"/>
</dbReference>
<evidence type="ECO:0000256" key="5">
    <source>
        <dbReference type="ARBA" id="ARBA00022842"/>
    </source>
</evidence>
<gene>
    <name evidence="7" type="ORF">SPIRO4BDMA_40873</name>
</gene>
<dbReference type="GO" id="GO:0046872">
    <property type="term" value="F:metal ion binding"/>
    <property type="evidence" value="ECO:0007669"/>
    <property type="project" value="UniProtKB-KW"/>
</dbReference>
<dbReference type="Gene3D" id="1.10.600.10">
    <property type="entry name" value="Farnesyl Diphosphate Synthase"/>
    <property type="match status" value="1"/>
</dbReference>
<evidence type="ECO:0000256" key="6">
    <source>
        <dbReference type="RuleBase" id="RU004466"/>
    </source>
</evidence>
<dbReference type="SFLD" id="SFLDS00005">
    <property type="entry name" value="Isoprenoid_Synthase_Type_I"/>
    <property type="match status" value="1"/>
</dbReference>
<dbReference type="EMBL" id="FWDO01000004">
    <property type="protein sequence ID" value="SLM18301.1"/>
    <property type="molecule type" value="Genomic_DNA"/>
</dbReference>
<evidence type="ECO:0000256" key="4">
    <source>
        <dbReference type="ARBA" id="ARBA00022723"/>
    </source>
</evidence>
<reference evidence="7" key="1">
    <citation type="submission" date="2017-02" db="EMBL/GenBank/DDBJ databases">
        <authorList>
            <person name="Regsiter A."/>
            <person name="William W."/>
        </authorList>
    </citation>
    <scope>NUCLEOTIDE SEQUENCE</scope>
    <source>
        <strain evidence="7">BdmA 4</strain>
    </source>
</reference>
<proteinExistence type="inferred from homology"/>
<evidence type="ECO:0000256" key="2">
    <source>
        <dbReference type="ARBA" id="ARBA00006706"/>
    </source>
</evidence>
<comment type="cofactor">
    <cofactor evidence="1">
        <name>Mg(2+)</name>
        <dbReference type="ChEBI" id="CHEBI:18420"/>
    </cofactor>
</comment>
<evidence type="ECO:0000313" key="7">
    <source>
        <dbReference type="EMBL" id="SLM18301.1"/>
    </source>
</evidence>
<accession>A0A3P3XPS6</accession>
<dbReference type="InterPro" id="IPR008949">
    <property type="entry name" value="Isoprenoid_synthase_dom_sf"/>
</dbReference>
<organism evidence="7">
    <name type="scientific">uncultured spirochete</name>
    <dbReference type="NCBI Taxonomy" id="156406"/>
    <lineage>
        <taxon>Bacteria</taxon>
        <taxon>Pseudomonadati</taxon>
        <taxon>Spirochaetota</taxon>
        <taxon>Spirochaetia</taxon>
        <taxon>Spirochaetales</taxon>
        <taxon>environmental samples</taxon>
    </lineage>
</organism>
<dbReference type="EC" id="2.5.1.-" evidence="7"/>
<dbReference type="CDD" id="cd00685">
    <property type="entry name" value="Trans_IPPS_HT"/>
    <property type="match status" value="1"/>
</dbReference>
<name>A0A3P3XPS6_9SPIR</name>
<keyword evidence="4" id="KW-0479">Metal-binding</keyword>
<comment type="similarity">
    <text evidence="2 6">Belongs to the FPP/GGPP synthase family.</text>
</comment>
<evidence type="ECO:0000256" key="3">
    <source>
        <dbReference type="ARBA" id="ARBA00022679"/>
    </source>
</evidence>
<protein>
    <submittedName>
        <fullName evidence="7">Putative Short chain isoprenyl diphosphate synthase</fullName>
        <ecNumber evidence="7">2.5.1.-</ecNumber>
    </submittedName>
</protein>
<evidence type="ECO:0000256" key="1">
    <source>
        <dbReference type="ARBA" id="ARBA00001946"/>
    </source>
</evidence>
<dbReference type="GO" id="GO:0008299">
    <property type="term" value="P:isoprenoid biosynthetic process"/>
    <property type="evidence" value="ECO:0007669"/>
    <property type="project" value="InterPro"/>
</dbReference>
<dbReference type="GO" id="GO:0004659">
    <property type="term" value="F:prenyltransferase activity"/>
    <property type="evidence" value="ECO:0007669"/>
    <property type="project" value="InterPro"/>
</dbReference>
<keyword evidence="3 6" id="KW-0808">Transferase</keyword>
<dbReference type="SUPFAM" id="SSF48576">
    <property type="entry name" value="Terpenoid synthases"/>
    <property type="match status" value="1"/>
</dbReference>
<dbReference type="PROSITE" id="PS00723">
    <property type="entry name" value="POLYPRENYL_SYNTHASE_1"/>
    <property type="match status" value="1"/>
</dbReference>
<keyword evidence="5" id="KW-0460">Magnesium</keyword>